<dbReference type="EC" id="2.7.9.2" evidence="5"/>
<evidence type="ECO:0000313" key="20">
    <source>
        <dbReference type="Proteomes" id="UP000230852"/>
    </source>
</evidence>
<dbReference type="InterPro" id="IPR000121">
    <property type="entry name" value="PEP_util_C"/>
</dbReference>
<evidence type="ECO:0000256" key="12">
    <source>
        <dbReference type="ARBA" id="ARBA00022842"/>
    </source>
</evidence>
<keyword evidence="10" id="KW-0418">Kinase</keyword>
<keyword evidence="9" id="KW-0547">Nucleotide-binding</keyword>
<evidence type="ECO:0000256" key="9">
    <source>
        <dbReference type="ARBA" id="ARBA00022741"/>
    </source>
</evidence>
<organism evidence="19 20">
    <name type="scientific">Candidatus Magasanikbacteria bacterium CG10_big_fil_rev_8_21_14_0_10_36_16</name>
    <dbReference type="NCBI Taxonomy" id="1974645"/>
    <lineage>
        <taxon>Bacteria</taxon>
        <taxon>Candidatus Magasanikiibacteriota</taxon>
    </lineage>
</organism>
<evidence type="ECO:0000259" key="16">
    <source>
        <dbReference type="Pfam" id="PF00391"/>
    </source>
</evidence>
<dbReference type="InterPro" id="IPR002192">
    <property type="entry name" value="PPDK_AMP/ATP-bd"/>
</dbReference>
<dbReference type="InterPro" id="IPR015813">
    <property type="entry name" value="Pyrv/PenolPyrv_kinase-like_dom"/>
</dbReference>
<evidence type="ECO:0000256" key="10">
    <source>
        <dbReference type="ARBA" id="ARBA00022777"/>
    </source>
</evidence>
<dbReference type="InterPro" id="IPR006319">
    <property type="entry name" value="PEP_synth"/>
</dbReference>
<dbReference type="NCBIfam" id="NF005057">
    <property type="entry name" value="PRK06464.1"/>
    <property type="match status" value="1"/>
</dbReference>
<evidence type="ECO:0000256" key="2">
    <source>
        <dbReference type="ARBA" id="ARBA00002988"/>
    </source>
</evidence>
<feature type="domain" description="Pyruvate phosphate dikinase AMP/ATP-binding" evidence="17">
    <location>
        <begin position="43"/>
        <end position="364"/>
    </location>
</feature>
<feature type="domain" description="PEP-utilising enzyme mobile" evidence="16">
    <location>
        <begin position="406"/>
        <end position="477"/>
    </location>
</feature>
<dbReference type="SUPFAM" id="SSF52009">
    <property type="entry name" value="Phosphohistidine domain"/>
    <property type="match status" value="1"/>
</dbReference>
<evidence type="ECO:0000256" key="15">
    <source>
        <dbReference type="SAM" id="MobiDB-lite"/>
    </source>
</evidence>
<keyword evidence="19" id="KW-0670">Pyruvate</keyword>
<dbReference type="Pfam" id="PF01326">
    <property type="entry name" value="PPDK_N"/>
    <property type="match status" value="1"/>
</dbReference>
<evidence type="ECO:0000256" key="13">
    <source>
        <dbReference type="ARBA" id="ARBA00033470"/>
    </source>
</evidence>
<dbReference type="NCBIfam" id="TIGR01418">
    <property type="entry name" value="PEP_synth"/>
    <property type="match status" value="1"/>
</dbReference>
<sequence length="1055" mass="117829">MKKDRVNSSKVADKGRKENNKIDASKKEKRVLWFDEISIKDIPLVGGKNASLGEMYNNLTTKGISVPNGFAVTSFSYWEFLDKTGLRKKIKETVKNLDINDIKNLSQVGAKVRKMILGASFPKELSKEIEDSYTKLSESQKLKNVAVAVRSSATAEDLPDASFAGQQETYLNVVGKRDLGLAVKKCIASLFTDRAISYRETKGFDHLDVALSVTVQIMVGSESGASGVMFTLDTESGFSGVVLINSAYGLGEYVVKGRVTPDQYYVFKEGLKMNKKSIISKILGTKEVKLVYGKTGTKQMSVPRVQQNKFAISDDDVLQLAKWGVEIETYYGKHQDIEWAKDGKIGKLYIVQARPETVKANNDKNFIETYILNKKGKVLLTGTSVGQKIGAGKVRVIDNPKQMKLFKKGEVLVTRITDPDWEPIMRIASAIVTEQGGKTSHAAIVSRELGVPCIVGAKNARKILKTGEQVTVSCTNGDEGVIYKEMLPFEVQKTEIKQVDKTNTKIMMNVGDPDHAFSLSFLPNDGVGLAREEFIFSNFIRIHPLALLNYDKLKDKKAKKQIAEITRGYKKKSDYAVDKLAEGIARISASFYPKDVIVRLSDFKTNEYATLIGGKEFEPKEENPMLGWRGASRYYSKEYKPGFKLECEAIKKVREEWGLKNLIVMIPFCRTPEEGQKVLDTMKEFGLERGKEGLQVYVMCEIPSNVILADDFAQLFDGFSIGSNDLTQLTLGVDRDSALVSHVYSEKNQAVVKLIKDVIRSAHKHKRKVGICGQAPSDYPEFAEMLVREGIDSISLNPDTVIPTRERIAFTEKTLGRKGKKTHKTYLGLVTLLGIISAFTMTLGAGCNLSQNVENFSNPVVQEVTPAQIRENAEKKALETQQQEKLQLTQTLNIADFANFSIKYPQDWIVNYWNGGVTITDTSSSEYLSIFKQLVSHPVDASKKIKINLADKEAFKYTQTFLSSTKSFTVVEVNMGDYVLEMNSDAKNFDEILATFQFTDMTNPDRPLTHWDVREKRVCVQMMTYARQAEGTICQAFPTPCDVPEGWNVCDATSL</sequence>
<evidence type="ECO:0000256" key="1">
    <source>
        <dbReference type="ARBA" id="ARBA00001946"/>
    </source>
</evidence>
<dbReference type="PROSITE" id="PS00370">
    <property type="entry name" value="PEP_ENZYMES_PHOS_SITE"/>
    <property type="match status" value="1"/>
</dbReference>
<keyword evidence="12" id="KW-0460">Magnesium</keyword>
<feature type="domain" description="PEP-utilising enzyme C-terminal" evidence="18">
    <location>
        <begin position="493"/>
        <end position="809"/>
    </location>
</feature>
<dbReference type="GO" id="GO:0006094">
    <property type="term" value="P:gluconeogenesis"/>
    <property type="evidence" value="ECO:0007669"/>
    <property type="project" value="UniProtKB-UniPathway"/>
</dbReference>
<dbReference type="InterPro" id="IPR018274">
    <property type="entry name" value="PEP_util_AS"/>
</dbReference>
<evidence type="ECO:0000256" key="11">
    <source>
        <dbReference type="ARBA" id="ARBA00022840"/>
    </source>
</evidence>
<dbReference type="InterPro" id="IPR036637">
    <property type="entry name" value="Phosphohistidine_dom_sf"/>
</dbReference>
<proteinExistence type="inferred from homology"/>
<dbReference type="InterPro" id="IPR008279">
    <property type="entry name" value="PEP-util_enz_mobile_dom"/>
</dbReference>
<dbReference type="SUPFAM" id="SSF51621">
    <property type="entry name" value="Phosphoenolpyruvate/pyruvate domain"/>
    <property type="match status" value="1"/>
</dbReference>
<name>A0A2H0TXX6_9BACT</name>
<dbReference type="PROSITE" id="PS00742">
    <property type="entry name" value="PEP_ENZYMES_2"/>
    <property type="match status" value="1"/>
</dbReference>
<dbReference type="InterPro" id="IPR023151">
    <property type="entry name" value="PEP_util_CS"/>
</dbReference>
<evidence type="ECO:0000256" key="6">
    <source>
        <dbReference type="ARBA" id="ARBA00021623"/>
    </source>
</evidence>
<evidence type="ECO:0000256" key="7">
    <source>
        <dbReference type="ARBA" id="ARBA00022679"/>
    </source>
</evidence>
<comment type="similarity">
    <text evidence="4">Belongs to the PEP-utilizing enzyme family.</text>
</comment>
<dbReference type="InterPro" id="IPR040442">
    <property type="entry name" value="Pyrv_kinase-like_dom_sf"/>
</dbReference>
<dbReference type="Gene3D" id="3.30.1490.20">
    <property type="entry name" value="ATP-grasp fold, A domain"/>
    <property type="match status" value="1"/>
</dbReference>
<comment type="caution">
    <text evidence="19">The sequence shown here is derived from an EMBL/GenBank/DDBJ whole genome shotgun (WGS) entry which is preliminary data.</text>
</comment>
<comment type="catalytic activity">
    <reaction evidence="14">
        <text>pyruvate + ATP + H2O = phosphoenolpyruvate + AMP + phosphate + 2 H(+)</text>
        <dbReference type="Rhea" id="RHEA:11364"/>
        <dbReference type="ChEBI" id="CHEBI:15361"/>
        <dbReference type="ChEBI" id="CHEBI:15377"/>
        <dbReference type="ChEBI" id="CHEBI:15378"/>
        <dbReference type="ChEBI" id="CHEBI:30616"/>
        <dbReference type="ChEBI" id="CHEBI:43474"/>
        <dbReference type="ChEBI" id="CHEBI:58702"/>
        <dbReference type="ChEBI" id="CHEBI:456215"/>
        <dbReference type="EC" id="2.7.9.2"/>
    </reaction>
</comment>
<dbReference type="AlphaFoldDB" id="A0A2H0TXX6"/>
<evidence type="ECO:0000256" key="4">
    <source>
        <dbReference type="ARBA" id="ARBA00007837"/>
    </source>
</evidence>
<feature type="region of interest" description="Disordered" evidence="15">
    <location>
        <begin position="1"/>
        <end position="22"/>
    </location>
</feature>
<gene>
    <name evidence="19" type="ORF">COU28_03625</name>
</gene>
<dbReference type="EMBL" id="PFBU01000066">
    <property type="protein sequence ID" value="PIR78074.1"/>
    <property type="molecule type" value="Genomic_DNA"/>
</dbReference>
<dbReference type="PANTHER" id="PTHR43030:SF1">
    <property type="entry name" value="PHOSPHOENOLPYRUVATE SYNTHASE"/>
    <property type="match status" value="1"/>
</dbReference>
<evidence type="ECO:0000259" key="17">
    <source>
        <dbReference type="Pfam" id="PF01326"/>
    </source>
</evidence>
<keyword evidence="11" id="KW-0067">ATP-binding</keyword>
<evidence type="ECO:0000256" key="14">
    <source>
        <dbReference type="ARBA" id="ARBA00047700"/>
    </source>
</evidence>
<dbReference type="Pfam" id="PF00391">
    <property type="entry name" value="PEP-utilizers"/>
    <property type="match status" value="1"/>
</dbReference>
<dbReference type="GO" id="GO:0008986">
    <property type="term" value="F:pyruvate, water dikinase activity"/>
    <property type="evidence" value="ECO:0007669"/>
    <property type="project" value="UniProtKB-EC"/>
</dbReference>
<evidence type="ECO:0000259" key="18">
    <source>
        <dbReference type="Pfam" id="PF02896"/>
    </source>
</evidence>
<keyword evidence="8" id="KW-0479">Metal-binding</keyword>
<dbReference type="GO" id="GO:0046872">
    <property type="term" value="F:metal ion binding"/>
    <property type="evidence" value="ECO:0007669"/>
    <property type="project" value="UniProtKB-KW"/>
</dbReference>
<evidence type="ECO:0000313" key="19">
    <source>
        <dbReference type="EMBL" id="PIR78074.1"/>
    </source>
</evidence>
<dbReference type="Pfam" id="PF02896">
    <property type="entry name" value="PEP-utilizers_C"/>
    <property type="match status" value="1"/>
</dbReference>
<keyword evidence="7 19" id="KW-0808">Transferase</keyword>
<dbReference type="InterPro" id="IPR013815">
    <property type="entry name" value="ATP_grasp_subdomain_1"/>
</dbReference>
<dbReference type="Gene3D" id="3.30.470.20">
    <property type="entry name" value="ATP-grasp fold, B domain"/>
    <property type="match status" value="1"/>
</dbReference>
<evidence type="ECO:0000256" key="3">
    <source>
        <dbReference type="ARBA" id="ARBA00004742"/>
    </source>
</evidence>
<evidence type="ECO:0000256" key="8">
    <source>
        <dbReference type="ARBA" id="ARBA00022723"/>
    </source>
</evidence>
<dbReference type="GO" id="GO:0005524">
    <property type="term" value="F:ATP binding"/>
    <property type="evidence" value="ECO:0007669"/>
    <property type="project" value="UniProtKB-KW"/>
</dbReference>
<dbReference type="Proteomes" id="UP000230852">
    <property type="component" value="Unassembled WGS sequence"/>
</dbReference>
<dbReference type="UniPathway" id="UPA00138"/>
<comment type="function">
    <text evidence="2">Catalyzes the phosphorylation of pyruvate to phosphoenolpyruvate.</text>
</comment>
<dbReference type="FunFam" id="3.30.470.20:FF:000017">
    <property type="entry name" value="Phosphoenolpyruvate synthase"/>
    <property type="match status" value="1"/>
</dbReference>
<accession>A0A2H0TXX6</accession>
<evidence type="ECO:0000256" key="5">
    <source>
        <dbReference type="ARBA" id="ARBA00011996"/>
    </source>
</evidence>
<comment type="pathway">
    <text evidence="3">Carbohydrate biosynthesis; gluconeogenesis.</text>
</comment>
<dbReference type="FunFam" id="3.30.1490.20:FF:000010">
    <property type="entry name" value="Phosphoenolpyruvate synthase"/>
    <property type="match status" value="1"/>
</dbReference>
<comment type="cofactor">
    <cofactor evidence="1">
        <name>Mg(2+)</name>
        <dbReference type="ChEBI" id="CHEBI:18420"/>
    </cofactor>
</comment>
<protein>
    <recommendedName>
        <fullName evidence="6">Phosphoenolpyruvate synthase</fullName>
        <ecNumber evidence="5">2.7.9.2</ecNumber>
    </recommendedName>
    <alternativeName>
        <fullName evidence="13">Pyruvate, water dikinase</fullName>
    </alternativeName>
</protein>
<dbReference type="PANTHER" id="PTHR43030">
    <property type="entry name" value="PHOSPHOENOLPYRUVATE SYNTHASE"/>
    <property type="match status" value="1"/>
</dbReference>
<reference evidence="20" key="1">
    <citation type="submission" date="2017-09" db="EMBL/GenBank/DDBJ databases">
        <title>Depth-based differentiation of microbial function through sediment-hosted aquifers and enrichment of novel symbionts in the deep terrestrial subsurface.</title>
        <authorList>
            <person name="Probst A.J."/>
            <person name="Ladd B."/>
            <person name="Jarett J.K."/>
            <person name="Geller-Mcgrath D.E."/>
            <person name="Sieber C.M.K."/>
            <person name="Emerson J.B."/>
            <person name="Anantharaman K."/>
            <person name="Thomas B.C."/>
            <person name="Malmstrom R."/>
            <person name="Stieglmeier M."/>
            <person name="Klingl A."/>
            <person name="Woyke T."/>
            <person name="Ryan C.M."/>
            <person name="Banfield J.F."/>
        </authorList>
    </citation>
    <scope>NUCLEOTIDE SEQUENCE [LARGE SCALE GENOMIC DNA]</scope>
</reference>
<dbReference type="SUPFAM" id="SSF56059">
    <property type="entry name" value="Glutathione synthetase ATP-binding domain-like"/>
    <property type="match status" value="1"/>
</dbReference>
<dbReference type="Gene3D" id="3.50.30.10">
    <property type="entry name" value="Phosphohistidine domain"/>
    <property type="match status" value="1"/>
</dbReference>
<dbReference type="Gene3D" id="3.20.20.60">
    <property type="entry name" value="Phosphoenolpyruvate-binding domains"/>
    <property type="match status" value="1"/>
</dbReference>